<comment type="similarity">
    <text evidence="1 3">Belongs to the short-chain dehydrogenases/reductases (SDR) family.</text>
</comment>
<keyword evidence="2" id="KW-0560">Oxidoreductase</keyword>
<evidence type="ECO:0000256" key="3">
    <source>
        <dbReference type="RuleBase" id="RU000363"/>
    </source>
</evidence>
<organism evidence="4 5">
    <name type="scientific">Paludifilum halophilum</name>
    <dbReference type="NCBI Taxonomy" id="1642702"/>
    <lineage>
        <taxon>Bacteria</taxon>
        <taxon>Bacillati</taxon>
        <taxon>Bacillota</taxon>
        <taxon>Bacilli</taxon>
        <taxon>Bacillales</taxon>
        <taxon>Thermoactinomycetaceae</taxon>
        <taxon>Paludifilum</taxon>
    </lineage>
</organism>
<dbReference type="PROSITE" id="PS00061">
    <property type="entry name" value="ADH_SHORT"/>
    <property type="match status" value="1"/>
</dbReference>
<dbReference type="CDD" id="cd05233">
    <property type="entry name" value="SDR_c"/>
    <property type="match status" value="1"/>
</dbReference>
<dbReference type="Gene3D" id="3.40.50.720">
    <property type="entry name" value="NAD(P)-binding Rossmann-like Domain"/>
    <property type="match status" value="1"/>
</dbReference>
<evidence type="ECO:0000313" key="4">
    <source>
        <dbReference type="EMBL" id="OYD06937.1"/>
    </source>
</evidence>
<reference evidence="4 5" key="1">
    <citation type="submission" date="2017-07" db="EMBL/GenBank/DDBJ databases">
        <title>The genome sequence of Paludifilum halophilum highlights mechanisms for microbial adaptation to high salt environemnts.</title>
        <authorList>
            <person name="Belbahri L."/>
        </authorList>
    </citation>
    <scope>NUCLEOTIDE SEQUENCE [LARGE SCALE GENOMIC DNA]</scope>
    <source>
        <strain evidence="4 5">DSM 102817</strain>
    </source>
</reference>
<dbReference type="PRINTS" id="PR00080">
    <property type="entry name" value="SDRFAMILY"/>
</dbReference>
<dbReference type="PANTHER" id="PTHR44196">
    <property type="entry name" value="DEHYDROGENASE/REDUCTASE SDR FAMILY MEMBER 7B"/>
    <property type="match status" value="1"/>
</dbReference>
<evidence type="ECO:0000256" key="1">
    <source>
        <dbReference type="ARBA" id="ARBA00006484"/>
    </source>
</evidence>
<dbReference type="SUPFAM" id="SSF51735">
    <property type="entry name" value="NAD(P)-binding Rossmann-fold domains"/>
    <property type="match status" value="1"/>
</dbReference>
<comment type="caution">
    <text evidence="4">The sequence shown here is derived from an EMBL/GenBank/DDBJ whole genome shotgun (WGS) entry which is preliminary data.</text>
</comment>
<dbReference type="InterPro" id="IPR002347">
    <property type="entry name" value="SDR_fam"/>
</dbReference>
<dbReference type="InterPro" id="IPR020904">
    <property type="entry name" value="Sc_DH/Rdtase_CS"/>
</dbReference>
<sequence>MVARMLRNFWTKQTPLTTSGCPWTIRANRLQSRCKVLNIHPPSADSLHLMSRKKDRYGYITNRTKIDDHPISRSSSTPPESNLDSTISFGGVDEWNINRHTQHKTKTLHRWSPEVMILPTALITGSSSGIGKAFAWELSQKGYRVILVARREDRLQHLKERIEEQGGTADIWTADLADERSLSHILRLLEENVVDVLVNNAGVGLYGSSEQLDPAEEQRMIRVNISALVALTRAVLPGMIKRKTGGVIHIASTSSFLPTPYMAGYGATKAFVLHYSEALAAELKGTGVTVTAVCPGSTRSEFAERTGILQNRPMKAEEVARQGILAFEQQRPVVITGAGNWMMTSLPRFLPRTWIARLVARLFRHRRREKPSDTSSADRQS</sequence>
<dbReference type="OrthoDB" id="9793345at2"/>
<dbReference type="InterPro" id="IPR036291">
    <property type="entry name" value="NAD(P)-bd_dom_sf"/>
</dbReference>
<dbReference type="Proteomes" id="UP000215459">
    <property type="component" value="Unassembled WGS sequence"/>
</dbReference>
<accession>A0A235B4W9</accession>
<evidence type="ECO:0000313" key="5">
    <source>
        <dbReference type="Proteomes" id="UP000215459"/>
    </source>
</evidence>
<dbReference type="GO" id="GO:0016491">
    <property type="term" value="F:oxidoreductase activity"/>
    <property type="evidence" value="ECO:0007669"/>
    <property type="project" value="UniProtKB-KW"/>
</dbReference>
<dbReference type="Pfam" id="PF00106">
    <property type="entry name" value="adh_short"/>
    <property type="match status" value="1"/>
</dbReference>
<evidence type="ECO:0000256" key="2">
    <source>
        <dbReference type="ARBA" id="ARBA00023002"/>
    </source>
</evidence>
<dbReference type="PRINTS" id="PR00081">
    <property type="entry name" value="GDHRDH"/>
</dbReference>
<name>A0A235B4W9_9BACL</name>
<gene>
    <name evidence="4" type="ORF">CHM34_13435</name>
</gene>
<dbReference type="EMBL" id="NOWF01000008">
    <property type="protein sequence ID" value="OYD06937.1"/>
    <property type="molecule type" value="Genomic_DNA"/>
</dbReference>
<dbReference type="AlphaFoldDB" id="A0A235B4W9"/>
<proteinExistence type="inferred from homology"/>
<dbReference type="GO" id="GO:0016020">
    <property type="term" value="C:membrane"/>
    <property type="evidence" value="ECO:0007669"/>
    <property type="project" value="TreeGrafter"/>
</dbReference>
<protein>
    <recommendedName>
        <fullName evidence="6">Short-chain dehydrogenase</fullName>
    </recommendedName>
</protein>
<keyword evidence="5" id="KW-1185">Reference proteome</keyword>
<dbReference type="PANTHER" id="PTHR44196:SF2">
    <property type="entry name" value="SHORT-CHAIN DEHYDROGENASE-RELATED"/>
    <property type="match status" value="1"/>
</dbReference>
<evidence type="ECO:0008006" key="6">
    <source>
        <dbReference type="Google" id="ProtNLM"/>
    </source>
</evidence>